<name>A0AAX0NH18_CAMJU</name>
<accession>A0AAX0NH18</accession>
<dbReference type="EMBL" id="NAAF01000055">
    <property type="protein sequence ID" value="OSY72666.1"/>
    <property type="molecule type" value="Genomic_DNA"/>
</dbReference>
<reference evidence="1 2" key="1">
    <citation type="submission" date="2017-03" db="EMBL/GenBank/DDBJ databases">
        <title>Characterization of Campylobacter jejuni water isolates.</title>
        <authorList>
            <person name="Nilsson A."/>
            <person name="Skarp A."/>
            <person name="Johansson C."/>
            <person name="Kaden R."/>
            <person name="Engstrand L."/>
            <person name="Rautelin H."/>
        </authorList>
    </citation>
    <scope>NUCLEOTIDE SEQUENCE [LARGE SCALE GENOMIC DNA]</scope>
    <source>
        <strain evidence="1 2">VA12</strain>
    </source>
</reference>
<dbReference type="AlphaFoldDB" id="A0AAX0NH18"/>
<proteinExistence type="predicted"/>
<dbReference type="Proteomes" id="UP000194235">
    <property type="component" value="Unassembled WGS sequence"/>
</dbReference>
<protein>
    <submittedName>
        <fullName evidence="1">Uncharacterized protein</fullName>
    </submittedName>
</protein>
<evidence type="ECO:0000313" key="1">
    <source>
        <dbReference type="EMBL" id="OSY72666.1"/>
    </source>
</evidence>
<feature type="non-terminal residue" evidence="1">
    <location>
        <position position="63"/>
    </location>
</feature>
<sequence length="63" mass="7344">MNSSDYAKRSFTFGSTKIAFNKNVKFHINAKTYKAEYISNLKLYPLDDNFDFESNDGFAKYIN</sequence>
<comment type="caution">
    <text evidence="1">The sequence shown here is derived from an EMBL/GenBank/DDBJ whole genome shotgun (WGS) entry which is preliminary data.</text>
</comment>
<evidence type="ECO:0000313" key="2">
    <source>
        <dbReference type="Proteomes" id="UP000194235"/>
    </source>
</evidence>
<gene>
    <name evidence="1" type="ORF">B5Y32_09935</name>
</gene>
<organism evidence="1 2">
    <name type="scientific">Campylobacter jejuni</name>
    <dbReference type="NCBI Taxonomy" id="197"/>
    <lineage>
        <taxon>Bacteria</taxon>
        <taxon>Pseudomonadati</taxon>
        <taxon>Campylobacterota</taxon>
        <taxon>Epsilonproteobacteria</taxon>
        <taxon>Campylobacterales</taxon>
        <taxon>Campylobacteraceae</taxon>
        <taxon>Campylobacter</taxon>
    </lineage>
</organism>